<evidence type="ECO:0000313" key="3">
    <source>
        <dbReference type="EMBL" id="SCF46327.1"/>
    </source>
</evidence>
<proteinExistence type="predicted"/>
<dbReference type="Proteomes" id="UP000183585">
    <property type="component" value="Unassembled WGS sequence"/>
</dbReference>
<dbReference type="AlphaFoldDB" id="A0A1C5AMA7"/>
<organism evidence="3 4">
    <name type="scientific">Micromonospora carbonacea</name>
    <dbReference type="NCBI Taxonomy" id="47853"/>
    <lineage>
        <taxon>Bacteria</taxon>
        <taxon>Bacillati</taxon>
        <taxon>Actinomycetota</taxon>
        <taxon>Actinomycetes</taxon>
        <taxon>Micromonosporales</taxon>
        <taxon>Micromonosporaceae</taxon>
        <taxon>Micromonospora</taxon>
    </lineage>
</organism>
<gene>
    <name evidence="3" type="ORF">GA0070563_114167</name>
</gene>
<reference evidence="4" key="1">
    <citation type="submission" date="2016-06" db="EMBL/GenBank/DDBJ databases">
        <authorList>
            <person name="Varghese N."/>
            <person name="Submissions Spin"/>
        </authorList>
    </citation>
    <scope>NUCLEOTIDE SEQUENCE [LARGE SCALE GENOMIC DNA]</scope>
    <source>
        <strain evidence="4">DSM 43168</strain>
    </source>
</reference>
<dbReference type="RefSeq" id="WP_074477652.1">
    <property type="nucleotide sequence ID" value="NZ_FMCT01000014.1"/>
</dbReference>
<evidence type="ECO:0000256" key="2">
    <source>
        <dbReference type="SAM" id="Phobius"/>
    </source>
</evidence>
<feature type="compositionally biased region" description="Basic and acidic residues" evidence="1">
    <location>
        <begin position="215"/>
        <end position="224"/>
    </location>
</feature>
<sequence>MKLADWMTALGLVIGAVGSVVGAGALAWQVFAYWRDRRQRLFLTVKKEFHLGEEGDELIEDAFTEPLEAVDVELLAQFIRLEFEIVNTGPVKVQLSDLTILQSNPDRVLSLGHVGDFPRWLEPNEKVTVRPRGEDMVGVDLTAPLLASVTTSTGRQAHDEVKGFGRAAAESLMAIVINADFVENLMEHQAVRERHPGGRQRVKPPVSAGQMAESASREEHGQAE</sequence>
<name>A0A1C5AMA7_9ACTN</name>
<accession>A0A1C5AMA7</accession>
<evidence type="ECO:0000313" key="4">
    <source>
        <dbReference type="Proteomes" id="UP000183585"/>
    </source>
</evidence>
<keyword evidence="2" id="KW-1133">Transmembrane helix</keyword>
<feature type="transmembrane region" description="Helical" evidence="2">
    <location>
        <begin position="6"/>
        <end position="34"/>
    </location>
</feature>
<feature type="region of interest" description="Disordered" evidence="1">
    <location>
        <begin position="191"/>
        <end position="224"/>
    </location>
</feature>
<keyword evidence="4" id="KW-1185">Reference proteome</keyword>
<keyword evidence="2" id="KW-0472">Membrane</keyword>
<keyword evidence="2" id="KW-0812">Transmembrane</keyword>
<protein>
    <submittedName>
        <fullName evidence="3">Uncharacterized protein</fullName>
    </submittedName>
</protein>
<dbReference type="EMBL" id="FMCT01000014">
    <property type="protein sequence ID" value="SCF46327.1"/>
    <property type="molecule type" value="Genomic_DNA"/>
</dbReference>
<evidence type="ECO:0000256" key="1">
    <source>
        <dbReference type="SAM" id="MobiDB-lite"/>
    </source>
</evidence>